<dbReference type="InterPro" id="IPR023213">
    <property type="entry name" value="CAT-like_dom_sf"/>
</dbReference>
<dbReference type="EMBL" id="DVMO01000084">
    <property type="protein sequence ID" value="HIU27846.1"/>
    <property type="molecule type" value="Genomic_DNA"/>
</dbReference>
<proteinExistence type="predicted"/>
<dbReference type="Proteomes" id="UP000824091">
    <property type="component" value="Unassembled WGS sequence"/>
</dbReference>
<dbReference type="AlphaFoldDB" id="A0A9D1L8H1"/>
<comment type="caution">
    <text evidence="1">The sequence shown here is derived from an EMBL/GenBank/DDBJ whole genome shotgun (WGS) entry which is preliminary data.</text>
</comment>
<accession>A0A9D1L8H1</accession>
<dbReference type="Gene3D" id="3.30.559.10">
    <property type="entry name" value="Chloramphenicol acetyltransferase-like domain"/>
    <property type="match status" value="1"/>
</dbReference>
<evidence type="ECO:0008006" key="3">
    <source>
        <dbReference type="Google" id="ProtNLM"/>
    </source>
</evidence>
<evidence type="ECO:0000313" key="1">
    <source>
        <dbReference type="EMBL" id="HIU27846.1"/>
    </source>
</evidence>
<organism evidence="1 2">
    <name type="scientific">Candidatus Fimisoma avicola</name>
    <dbReference type="NCBI Taxonomy" id="2840826"/>
    <lineage>
        <taxon>Bacteria</taxon>
        <taxon>Bacillati</taxon>
        <taxon>Bacillota</taxon>
        <taxon>Clostridia</taxon>
        <taxon>Eubacteriales</taxon>
        <taxon>Candidatus Fimisoma</taxon>
    </lineage>
</organism>
<reference evidence="1" key="2">
    <citation type="journal article" date="2021" name="PeerJ">
        <title>Extensive microbial diversity within the chicken gut microbiome revealed by metagenomics and culture.</title>
        <authorList>
            <person name="Gilroy R."/>
            <person name="Ravi A."/>
            <person name="Getino M."/>
            <person name="Pursley I."/>
            <person name="Horton D.L."/>
            <person name="Alikhan N.F."/>
            <person name="Baker D."/>
            <person name="Gharbi K."/>
            <person name="Hall N."/>
            <person name="Watson M."/>
            <person name="Adriaenssens E.M."/>
            <person name="Foster-Nyarko E."/>
            <person name="Jarju S."/>
            <person name="Secka A."/>
            <person name="Antonio M."/>
            <person name="Oren A."/>
            <person name="Chaudhuri R.R."/>
            <person name="La Ragione R."/>
            <person name="Hildebrand F."/>
            <person name="Pallen M.J."/>
        </authorList>
    </citation>
    <scope>NUCLEOTIDE SEQUENCE</scope>
    <source>
        <strain evidence="1">11300</strain>
    </source>
</reference>
<name>A0A9D1L8H1_9FIRM</name>
<dbReference type="SUPFAM" id="SSF52777">
    <property type="entry name" value="CoA-dependent acyltransferases"/>
    <property type="match status" value="1"/>
</dbReference>
<reference evidence="1" key="1">
    <citation type="submission" date="2020-10" db="EMBL/GenBank/DDBJ databases">
        <authorList>
            <person name="Gilroy R."/>
        </authorList>
    </citation>
    <scope>NUCLEOTIDE SEQUENCE</scope>
    <source>
        <strain evidence="1">11300</strain>
    </source>
</reference>
<sequence>MYRTDGYRVRTDDPMYEIAAYVMDKRYDASNFIKQDIDLETLQSYIKDCRKKGIAMSHMAIIIAGYIRLVSQNPYLNRFVMNKRIYARNHFCVSFVTLTQDKQSHTVSKVYFNLDDDIFTVSKKLNDVIEKNQNAAAETSMDKLAKKLVRTPGLLSVAVGFFKFLDKFFTLPFSIIDASPFHTSLFVTNLASIRMGAVYHHIYEFGTTGIFVSMGQPVKKLVKNGEMIEEHKFLELGIVTDERIADGHYYSRCFRELKKFYRNPELLEEKPESVIFDTDIKKKNPKFITR</sequence>
<protein>
    <recommendedName>
        <fullName evidence="3">2-oxoacid dehydrogenase acyltransferase catalytic domain-containing protein</fullName>
    </recommendedName>
</protein>
<evidence type="ECO:0000313" key="2">
    <source>
        <dbReference type="Proteomes" id="UP000824091"/>
    </source>
</evidence>
<gene>
    <name evidence="1" type="ORF">IAD16_05660</name>
</gene>